<evidence type="ECO:0000313" key="7">
    <source>
        <dbReference type="EMBL" id="MST34633.1"/>
    </source>
</evidence>
<keyword evidence="4" id="KW-0406">Ion transport</keyword>
<gene>
    <name evidence="7" type="ORF">GHK86_18130</name>
</gene>
<evidence type="ECO:0000256" key="2">
    <source>
        <dbReference type="ARBA" id="ARBA00022448"/>
    </source>
</evidence>
<name>A0ABW9QZ37_9ACTN</name>
<dbReference type="Gene3D" id="1.10.520.20">
    <property type="entry name" value="N-terminal domain of the delta subunit of the F1F0-ATP synthase"/>
    <property type="match status" value="1"/>
</dbReference>
<evidence type="ECO:0000256" key="1">
    <source>
        <dbReference type="ARBA" id="ARBA00004370"/>
    </source>
</evidence>
<dbReference type="EMBL" id="WJHE01001118">
    <property type="protein sequence ID" value="MST34633.1"/>
    <property type="molecule type" value="Genomic_DNA"/>
</dbReference>
<dbReference type="Proteomes" id="UP000437736">
    <property type="component" value="Unassembled WGS sequence"/>
</dbReference>
<proteinExistence type="predicted"/>
<accession>A0ABW9QZ37</accession>
<organism evidence="7 8">
    <name type="scientific">Acidiferrimicrobium australe</name>
    <dbReference type="NCBI Taxonomy" id="2664430"/>
    <lineage>
        <taxon>Bacteria</taxon>
        <taxon>Bacillati</taxon>
        <taxon>Actinomycetota</taxon>
        <taxon>Acidimicrobiia</taxon>
        <taxon>Acidimicrobiales</taxon>
        <taxon>Acidimicrobiaceae</taxon>
        <taxon>Acidiferrimicrobium</taxon>
    </lineage>
</organism>
<evidence type="ECO:0000256" key="5">
    <source>
        <dbReference type="ARBA" id="ARBA00023136"/>
    </source>
</evidence>
<dbReference type="Pfam" id="PF00213">
    <property type="entry name" value="OSCP"/>
    <property type="match status" value="1"/>
</dbReference>
<evidence type="ECO:0000256" key="6">
    <source>
        <dbReference type="ARBA" id="ARBA00023310"/>
    </source>
</evidence>
<keyword evidence="2" id="KW-0813">Transport</keyword>
<keyword evidence="6" id="KW-0066">ATP synthesis</keyword>
<evidence type="ECO:0000256" key="3">
    <source>
        <dbReference type="ARBA" id="ARBA00022781"/>
    </source>
</evidence>
<protein>
    <recommendedName>
        <fullName evidence="9">DUF222 domain-containing protein</fullName>
    </recommendedName>
</protein>
<evidence type="ECO:0000313" key="8">
    <source>
        <dbReference type="Proteomes" id="UP000437736"/>
    </source>
</evidence>
<evidence type="ECO:0000256" key="4">
    <source>
        <dbReference type="ARBA" id="ARBA00023065"/>
    </source>
</evidence>
<reference evidence="7 8" key="1">
    <citation type="submission" date="2019-11" db="EMBL/GenBank/DDBJ databases">
        <title>Acidiferrimicrobium australis gen. nov., sp. nov., an acidophilic and obligately heterotrophic, member of the Actinobacteria that catalyses dissimilatory oxido- reduction of iron isolated from metal-rich acidic water in Chile.</title>
        <authorList>
            <person name="Gonzalez D."/>
            <person name="Huber K."/>
            <person name="Hedrich S."/>
            <person name="Rojas-Villalobos C."/>
            <person name="Quatrini R."/>
            <person name="Dinamarca M.A."/>
            <person name="Schwarz A."/>
            <person name="Canales C."/>
            <person name="Nancucheo I."/>
        </authorList>
    </citation>
    <scope>NUCLEOTIDE SEQUENCE [LARGE SCALE GENOMIC DNA]</scope>
    <source>
        <strain evidence="7 8">USS-CCA1</strain>
    </source>
</reference>
<dbReference type="InterPro" id="IPR026015">
    <property type="entry name" value="ATP_synth_OSCP/delta_N_sf"/>
</dbReference>
<evidence type="ECO:0008006" key="9">
    <source>
        <dbReference type="Google" id="ProtNLM"/>
    </source>
</evidence>
<keyword evidence="8" id="KW-1185">Reference proteome</keyword>
<dbReference type="InterPro" id="IPR000711">
    <property type="entry name" value="ATPase_OSCP/dsu"/>
</dbReference>
<keyword evidence="5" id="KW-0472">Membrane</keyword>
<comment type="subcellular location">
    <subcellularLocation>
        <location evidence="1">Membrane</location>
    </subcellularLocation>
</comment>
<comment type="caution">
    <text evidence="7">The sequence shown here is derived from an EMBL/GenBank/DDBJ whole genome shotgun (WGS) entry which is preliminary data.</text>
</comment>
<feature type="non-terminal residue" evidence="7">
    <location>
        <position position="115"/>
    </location>
</feature>
<sequence length="115" mass="12180">MRERIRGYADALLEDAVASGRIGAVADGVAGVAALLAASDELRDVLTDPGVASHTRRAVVQDLFGGRIDADAVRLVQHVIDSDRAPDLPDDVAWIATRSAAIRDHRREIGITTVG</sequence>
<dbReference type="SUPFAM" id="SSF47928">
    <property type="entry name" value="N-terminal domain of the delta subunit of the F1F0-ATP synthase"/>
    <property type="match status" value="1"/>
</dbReference>
<keyword evidence="3" id="KW-0375">Hydrogen ion transport</keyword>